<gene>
    <name evidence="5" type="primary">aes_2</name>
    <name evidence="5" type="ORF">Pma05_64480</name>
</gene>
<dbReference type="InterPro" id="IPR013094">
    <property type="entry name" value="AB_hydrolase_3"/>
</dbReference>
<feature type="domain" description="Alpha/beta hydrolase fold-3" evidence="4">
    <location>
        <begin position="113"/>
        <end position="321"/>
    </location>
</feature>
<evidence type="ECO:0000313" key="5">
    <source>
        <dbReference type="EMBL" id="GIG99875.1"/>
    </source>
</evidence>
<organism evidence="5 6">
    <name type="scientific">Plantactinospora mayteni</name>
    <dbReference type="NCBI Taxonomy" id="566021"/>
    <lineage>
        <taxon>Bacteria</taxon>
        <taxon>Bacillati</taxon>
        <taxon>Actinomycetota</taxon>
        <taxon>Actinomycetes</taxon>
        <taxon>Micromonosporales</taxon>
        <taxon>Micromonosporaceae</taxon>
        <taxon>Plantactinospora</taxon>
    </lineage>
</organism>
<dbReference type="PANTHER" id="PTHR48081:SF8">
    <property type="entry name" value="ALPHA_BETA HYDROLASE FOLD-3 DOMAIN-CONTAINING PROTEIN-RELATED"/>
    <property type="match status" value="1"/>
</dbReference>
<evidence type="ECO:0000259" key="4">
    <source>
        <dbReference type="Pfam" id="PF07859"/>
    </source>
</evidence>
<dbReference type="InterPro" id="IPR029058">
    <property type="entry name" value="AB_hydrolase_fold"/>
</dbReference>
<dbReference type="SUPFAM" id="SSF53474">
    <property type="entry name" value="alpha/beta-Hydrolases"/>
    <property type="match status" value="1"/>
</dbReference>
<dbReference type="Pfam" id="PF07859">
    <property type="entry name" value="Abhydrolase_3"/>
    <property type="match status" value="1"/>
</dbReference>
<dbReference type="Gene3D" id="3.40.50.1820">
    <property type="entry name" value="alpha/beta hydrolase"/>
    <property type="match status" value="1"/>
</dbReference>
<proteinExistence type="inferred from homology"/>
<dbReference type="Proteomes" id="UP000621500">
    <property type="component" value="Unassembled WGS sequence"/>
</dbReference>
<dbReference type="InterPro" id="IPR033140">
    <property type="entry name" value="Lipase_GDXG_put_SER_AS"/>
</dbReference>
<evidence type="ECO:0000256" key="2">
    <source>
        <dbReference type="ARBA" id="ARBA00022801"/>
    </source>
</evidence>
<dbReference type="RefSeq" id="WP_239313510.1">
    <property type="nucleotide sequence ID" value="NZ_BAAAZQ010000015.1"/>
</dbReference>
<name>A0ABQ4EYY0_9ACTN</name>
<comment type="caution">
    <text evidence="5">The sequence shown here is derived from an EMBL/GenBank/DDBJ whole genome shotgun (WGS) entry which is preliminary data.</text>
</comment>
<feature type="active site" evidence="3">
    <location>
        <position position="191"/>
    </location>
</feature>
<dbReference type="InterPro" id="IPR050300">
    <property type="entry name" value="GDXG_lipolytic_enzyme"/>
</dbReference>
<evidence type="ECO:0000313" key="6">
    <source>
        <dbReference type="Proteomes" id="UP000621500"/>
    </source>
</evidence>
<dbReference type="PROSITE" id="PS01174">
    <property type="entry name" value="LIPASE_GDXG_SER"/>
    <property type="match status" value="1"/>
</dbReference>
<keyword evidence="2" id="KW-0378">Hydrolase</keyword>
<keyword evidence="6" id="KW-1185">Reference proteome</keyword>
<sequence>MAQSVSMTSVVLEPAAEELARMTANPPFPFQLGPEKGRAKLVDMQSGTIPRPEVDIEDIMVPGGPTGQVPVRIVKPRGAGRLGGAGGGLGDRLRSAAQEMMRPRGVGGMLPAVLYIHGAGWVFGDSLTHDRLIRELAVRSNSAIVFPEYSRAPEARFPIAIEECYAVAQWLASQGDDYGLDPTRIAIAGDSAGGNLATVVTMLATRRDGPRFAQQVLLYPVTDADFDTASYRKFGTGYYLSRELMTWFWDQYLPDPAERSDPMAAPLRAGPEQLRGMPPTLITTNEADVLRDEAEAYAAKLRQAEVPVTQVRYQGIIHDMAMLDSLASTQAAQAVTAQAAMTLARALHHE</sequence>
<dbReference type="PANTHER" id="PTHR48081">
    <property type="entry name" value="AB HYDROLASE SUPERFAMILY PROTEIN C4A8.06C"/>
    <property type="match status" value="1"/>
</dbReference>
<evidence type="ECO:0000256" key="3">
    <source>
        <dbReference type="PROSITE-ProRule" id="PRU10038"/>
    </source>
</evidence>
<comment type="similarity">
    <text evidence="1">Belongs to the 'GDXG' lipolytic enzyme family.</text>
</comment>
<accession>A0ABQ4EYY0</accession>
<evidence type="ECO:0000256" key="1">
    <source>
        <dbReference type="ARBA" id="ARBA00010515"/>
    </source>
</evidence>
<dbReference type="EMBL" id="BONX01000048">
    <property type="protein sequence ID" value="GIG99875.1"/>
    <property type="molecule type" value="Genomic_DNA"/>
</dbReference>
<reference evidence="5 6" key="1">
    <citation type="submission" date="2021-01" db="EMBL/GenBank/DDBJ databases">
        <title>Whole genome shotgun sequence of Plantactinospora mayteni NBRC 109088.</title>
        <authorList>
            <person name="Komaki H."/>
            <person name="Tamura T."/>
        </authorList>
    </citation>
    <scope>NUCLEOTIDE SEQUENCE [LARGE SCALE GENOMIC DNA]</scope>
    <source>
        <strain evidence="5 6">NBRC 109088</strain>
    </source>
</reference>
<protein>
    <submittedName>
        <fullName evidence="5">Esterase</fullName>
    </submittedName>
</protein>